<proteinExistence type="predicted"/>
<sequence length="75" mass="7517">MTGVFPEYTFVKVLKGGVTVDVVGDDPGPVAVTAVTGGPLGEPLKFAGCVSSIVPAVATAAFSLVLEVALERLGK</sequence>
<accession>M0D2U5</accession>
<comment type="caution">
    <text evidence="1">The sequence shown here is derived from an EMBL/GenBank/DDBJ whole genome shotgun (WGS) entry which is preliminary data.</text>
</comment>
<dbReference type="eggNOG" id="ENOG502N5DB">
    <property type="taxonomic scope" value="Archaea"/>
</dbReference>
<dbReference type="InParanoid" id="M0D2U5"/>
<dbReference type="EMBL" id="AOIV01000035">
    <property type="protein sequence ID" value="ELZ28992.1"/>
    <property type="molecule type" value="Genomic_DNA"/>
</dbReference>
<dbReference type="AlphaFoldDB" id="M0D2U5"/>
<gene>
    <name evidence="1" type="ORF">C474_13859</name>
</gene>
<name>M0D2U5_HALPD</name>
<evidence type="ECO:0000313" key="1">
    <source>
        <dbReference type="EMBL" id="ELZ28992.1"/>
    </source>
</evidence>
<dbReference type="Proteomes" id="UP000011513">
    <property type="component" value="Unassembled WGS sequence"/>
</dbReference>
<keyword evidence="2" id="KW-1185">Reference proteome</keyword>
<organism evidence="1 2">
    <name type="scientific">Halogeometricum pallidum JCM 14848</name>
    <dbReference type="NCBI Taxonomy" id="1227487"/>
    <lineage>
        <taxon>Archaea</taxon>
        <taxon>Methanobacteriati</taxon>
        <taxon>Methanobacteriota</taxon>
        <taxon>Stenosarchaea group</taxon>
        <taxon>Halobacteria</taxon>
        <taxon>Halobacteriales</taxon>
        <taxon>Haloferacaceae</taxon>
        <taxon>Halogeometricum</taxon>
    </lineage>
</organism>
<protein>
    <submittedName>
        <fullName evidence="1">Uncharacterized protein</fullName>
    </submittedName>
</protein>
<evidence type="ECO:0000313" key="2">
    <source>
        <dbReference type="Proteomes" id="UP000011513"/>
    </source>
</evidence>
<reference evidence="1 2" key="1">
    <citation type="journal article" date="2014" name="PLoS Genet.">
        <title>Phylogenetically driven sequencing of extremely halophilic archaea reveals strategies for static and dynamic osmo-response.</title>
        <authorList>
            <person name="Becker E.A."/>
            <person name="Seitzer P.M."/>
            <person name="Tritt A."/>
            <person name="Larsen D."/>
            <person name="Krusor M."/>
            <person name="Yao A.I."/>
            <person name="Wu D."/>
            <person name="Madern D."/>
            <person name="Eisen J.A."/>
            <person name="Darling A.E."/>
            <person name="Facciotti M.T."/>
        </authorList>
    </citation>
    <scope>NUCLEOTIDE SEQUENCE [LARGE SCALE GENOMIC DNA]</scope>
    <source>
        <strain evidence="1 2">JCM 14848</strain>
    </source>
</reference>